<evidence type="ECO:0000256" key="1">
    <source>
        <dbReference type="ARBA" id="ARBA00004383"/>
    </source>
</evidence>
<dbReference type="NCBIfam" id="TIGR01352">
    <property type="entry name" value="tonB_Cterm"/>
    <property type="match status" value="1"/>
</dbReference>
<evidence type="ECO:0000256" key="4">
    <source>
        <dbReference type="ARBA" id="ARBA00022475"/>
    </source>
</evidence>
<dbReference type="PANTHER" id="PTHR33446">
    <property type="entry name" value="PROTEIN TONB-RELATED"/>
    <property type="match status" value="1"/>
</dbReference>
<evidence type="ECO:0000256" key="9">
    <source>
        <dbReference type="ARBA" id="ARBA00023136"/>
    </source>
</evidence>
<organism evidence="11">
    <name type="scientific">Flagellimonas sp. MMG031</name>
    <dbReference type="NCBI Taxonomy" id="3158549"/>
    <lineage>
        <taxon>Bacteria</taxon>
        <taxon>Pseudomonadati</taxon>
        <taxon>Bacteroidota</taxon>
        <taxon>Flavobacteriia</taxon>
        <taxon>Flavobacteriales</taxon>
        <taxon>Flavobacteriaceae</taxon>
        <taxon>Flagellimonas</taxon>
    </lineage>
</organism>
<keyword evidence="3" id="KW-0813">Transport</keyword>
<keyword evidence="5" id="KW-0997">Cell inner membrane</keyword>
<gene>
    <name evidence="11" type="ORF">ABNE31_06040</name>
</gene>
<dbReference type="EMBL" id="CP157804">
    <property type="protein sequence ID" value="XBQ24473.1"/>
    <property type="molecule type" value="Genomic_DNA"/>
</dbReference>
<dbReference type="KEGG" id="fld:ABNE31_06040"/>
<keyword evidence="7" id="KW-0653">Protein transport</keyword>
<evidence type="ECO:0000256" key="5">
    <source>
        <dbReference type="ARBA" id="ARBA00022519"/>
    </source>
</evidence>
<dbReference type="GO" id="GO:0055085">
    <property type="term" value="P:transmembrane transport"/>
    <property type="evidence" value="ECO:0007669"/>
    <property type="project" value="InterPro"/>
</dbReference>
<dbReference type="RefSeq" id="WP_349352727.1">
    <property type="nucleotide sequence ID" value="NZ_CP157804.1"/>
</dbReference>
<keyword evidence="6" id="KW-0812">Transmembrane</keyword>
<comment type="subcellular location">
    <subcellularLocation>
        <location evidence="1">Cell inner membrane</location>
        <topology evidence="1">Single-pass membrane protein</topology>
        <orientation evidence="1">Periplasmic side</orientation>
    </subcellularLocation>
</comment>
<evidence type="ECO:0000256" key="3">
    <source>
        <dbReference type="ARBA" id="ARBA00022448"/>
    </source>
</evidence>
<evidence type="ECO:0000313" key="11">
    <source>
        <dbReference type="EMBL" id="XBQ24473.1"/>
    </source>
</evidence>
<keyword evidence="9" id="KW-0472">Membrane</keyword>
<dbReference type="AlphaFoldDB" id="A0AAU7N0X1"/>
<dbReference type="InterPro" id="IPR006260">
    <property type="entry name" value="TonB/TolA_C"/>
</dbReference>
<dbReference type="GO" id="GO:0031992">
    <property type="term" value="F:energy transducer activity"/>
    <property type="evidence" value="ECO:0007669"/>
    <property type="project" value="TreeGrafter"/>
</dbReference>
<evidence type="ECO:0000259" key="10">
    <source>
        <dbReference type="PROSITE" id="PS52015"/>
    </source>
</evidence>
<protein>
    <submittedName>
        <fullName evidence="11">Energy transducer TonB</fullName>
    </submittedName>
</protein>
<dbReference type="PROSITE" id="PS52015">
    <property type="entry name" value="TONB_CTD"/>
    <property type="match status" value="1"/>
</dbReference>
<accession>A0AAU7N0X1</accession>
<evidence type="ECO:0000256" key="7">
    <source>
        <dbReference type="ARBA" id="ARBA00022927"/>
    </source>
</evidence>
<dbReference type="PANTHER" id="PTHR33446:SF2">
    <property type="entry name" value="PROTEIN TONB"/>
    <property type="match status" value="1"/>
</dbReference>
<dbReference type="InterPro" id="IPR037682">
    <property type="entry name" value="TonB_C"/>
</dbReference>
<reference evidence="11" key="1">
    <citation type="submission" date="2024-05" db="EMBL/GenBank/DDBJ databases">
        <title>Draft Genome Sequences of Flagellimonas sp. MMG031 and Marinobacter sp. MMG032 Isolated from the dinoflagellate Symbiodinium pilosum.</title>
        <authorList>
            <person name="Shikuma N.J."/>
            <person name="Farrell M.V."/>
        </authorList>
    </citation>
    <scope>NUCLEOTIDE SEQUENCE</scope>
    <source>
        <strain evidence="11">MMG031</strain>
    </source>
</reference>
<feature type="domain" description="TonB C-terminal" evidence="10">
    <location>
        <begin position="184"/>
        <end position="271"/>
    </location>
</feature>
<sequence>MPRTIFIICTFLTFGSVFSQVDFKYFPQEQIIISACESNPNKSECVYEYLKEQVVTFITDKKRSKQFLKYDKDTLKVGARLVYGLNNDIISEKSFVAIQDKKLGKKYNKDLKDLFYTINIDQIQNRKPLATIHAFSFDFLIDKNGETIAYKHIKNKNVYSGGEVHEIPRFPGCEALTEQQARACFQEKMQNHIKTNFNYPKLAREKGISGTVYIIFDINREGKIENIRLSGEYILKEEAMRIIKLLPDMSPGTVNGEPVKVPYSIPMHFRL</sequence>
<keyword evidence="8" id="KW-1133">Transmembrane helix</keyword>
<dbReference type="GO" id="GO:0098797">
    <property type="term" value="C:plasma membrane protein complex"/>
    <property type="evidence" value="ECO:0007669"/>
    <property type="project" value="TreeGrafter"/>
</dbReference>
<dbReference type="Gene3D" id="3.30.1150.10">
    <property type="match status" value="1"/>
</dbReference>
<evidence type="ECO:0000256" key="8">
    <source>
        <dbReference type="ARBA" id="ARBA00022989"/>
    </source>
</evidence>
<name>A0AAU7N0X1_9FLAO</name>
<dbReference type="GO" id="GO:0015031">
    <property type="term" value="P:protein transport"/>
    <property type="evidence" value="ECO:0007669"/>
    <property type="project" value="UniProtKB-KW"/>
</dbReference>
<evidence type="ECO:0000256" key="6">
    <source>
        <dbReference type="ARBA" id="ARBA00022692"/>
    </source>
</evidence>
<proteinExistence type="inferred from homology"/>
<comment type="similarity">
    <text evidence="2">Belongs to the TonB family.</text>
</comment>
<evidence type="ECO:0000256" key="2">
    <source>
        <dbReference type="ARBA" id="ARBA00006555"/>
    </source>
</evidence>
<dbReference type="InterPro" id="IPR051045">
    <property type="entry name" value="TonB-dependent_transducer"/>
</dbReference>
<dbReference type="SUPFAM" id="SSF74653">
    <property type="entry name" value="TolA/TonB C-terminal domain"/>
    <property type="match status" value="1"/>
</dbReference>
<dbReference type="Pfam" id="PF03544">
    <property type="entry name" value="TonB_C"/>
    <property type="match status" value="1"/>
</dbReference>
<keyword evidence="4" id="KW-1003">Cell membrane</keyword>